<proteinExistence type="predicted"/>
<dbReference type="OrthoDB" id="1079630at2"/>
<keyword evidence="1" id="KW-0812">Transmembrane</keyword>
<dbReference type="PROSITE" id="PS51257">
    <property type="entry name" value="PROKAR_LIPOPROTEIN"/>
    <property type="match status" value="1"/>
</dbReference>
<evidence type="ECO:0000313" key="2">
    <source>
        <dbReference type="EMBL" id="EFA43948.1"/>
    </source>
</evidence>
<comment type="caution">
    <text evidence="2">The sequence shown here is derived from an EMBL/GenBank/DDBJ whole genome shotgun (WGS) entry which is preliminary data.</text>
</comment>
<organism evidence="2 3">
    <name type="scientific">Hallella bergensis DSM 17361</name>
    <dbReference type="NCBI Taxonomy" id="585502"/>
    <lineage>
        <taxon>Bacteria</taxon>
        <taxon>Pseudomonadati</taxon>
        <taxon>Bacteroidota</taxon>
        <taxon>Bacteroidia</taxon>
        <taxon>Bacteroidales</taxon>
        <taxon>Prevotellaceae</taxon>
        <taxon>Hallella</taxon>
    </lineage>
</organism>
<evidence type="ECO:0000313" key="3">
    <source>
        <dbReference type="Proteomes" id="UP000003160"/>
    </source>
</evidence>
<feature type="transmembrane region" description="Helical" evidence="1">
    <location>
        <begin position="12"/>
        <end position="31"/>
    </location>
</feature>
<protein>
    <submittedName>
        <fullName evidence="2">Uncharacterized protein</fullName>
    </submittedName>
</protein>
<feature type="transmembrane region" description="Helical" evidence="1">
    <location>
        <begin position="37"/>
        <end position="55"/>
    </location>
</feature>
<evidence type="ECO:0000256" key="1">
    <source>
        <dbReference type="SAM" id="Phobius"/>
    </source>
</evidence>
<dbReference type="Proteomes" id="UP000003160">
    <property type="component" value="Unassembled WGS sequence"/>
</dbReference>
<name>D1PXI1_9BACT</name>
<feature type="transmembrane region" description="Helical" evidence="1">
    <location>
        <begin position="67"/>
        <end position="84"/>
    </location>
</feature>
<keyword evidence="3" id="KW-1185">Reference proteome</keyword>
<feature type="transmembrane region" description="Helical" evidence="1">
    <location>
        <begin position="104"/>
        <end position="124"/>
    </location>
</feature>
<dbReference type="EMBL" id="ACKS01000070">
    <property type="protein sequence ID" value="EFA43948.1"/>
    <property type="molecule type" value="Genomic_DNA"/>
</dbReference>
<keyword evidence="1" id="KW-1133">Transmembrane helix</keyword>
<accession>D1PXI1</accession>
<reference evidence="2 3" key="1">
    <citation type="submission" date="2009-10" db="EMBL/GenBank/DDBJ databases">
        <authorList>
            <person name="Qin X."/>
            <person name="Bachman B."/>
            <person name="Battles P."/>
            <person name="Bell A."/>
            <person name="Bess C."/>
            <person name="Bickham C."/>
            <person name="Chaboub L."/>
            <person name="Chen D."/>
            <person name="Coyle M."/>
            <person name="Deiros D.R."/>
            <person name="Dinh H."/>
            <person name="Forbes L."/>
            <person name="Fowler G."/>
            <person name="Francisco L."/>
            <person name="Fu Q."/>
            <person name="Gubbala S."/>
            <person name="Hale W."/>
            <person name="Han Y."/>
            <person name="Hemphill L."/>
            <person name="Highlander S.K."/>
            <person name="Hirani K."/>
            <person name="Hogues M."/>
            <person name="Jackson L."/>
            <person name="Jakkamsetti A."/>
            <person name="Javaid M."/>
            <person name="Jiang H."/>
            <person name="Korchina V."/>
            <person name="Kovar C."/>
            <person name="Lara F."/>
            <person name="Lee S."/>
            <person name="Mata R."/>
            <person name="Mathew T."/>
            <person name="Moen C."/>
            <person name="Morales K."/>
            <person name="Munidasa M."/>
            <person name="Nazareth L."/>
            <person name="Ngo R."/>
            <person name="Nguyen L."/>
            <person name="Okwuonu G."/>
            <person name="Ongeri F."/>
            <person name="Patil S."/>
            <person name="Petrosino J."/>
            <person name="Pham C."/>
            <person name="Pham P."/>
            <person name="Pu L.-L."/>
            <person name="Puazo M."/>
            <person name="Raj R."/>
            <person name="Reid J."/>
            <person name="Rouhana J."/>
            <person name="Saada N."/>
            <person name="Shang Y."/>
            <person name="Simmons D."/>
            <person name="Thornton R."/>
            <person name="Warren J."/>
            <person name="Weissenberger G."/>
            <person name="Zhang J."/>
            <person name="Zhang L."/>
            <person name="Zhou C."/>
            <person name="Zhu D."/>
            <person name="Muzny D."/>
            <person name="Worley K."/>
            <person name="Gibbs R."/>
        </authorList>
    </citation>
    <scope>NUCLEOTIDE SEQUENCE [LARGE SCALE GENOMIC DNA]</scope>
    <source>
        <strain evidence="2 3">DSM 17361</strain>
    </source>
</reference>
<gene>
    <name evidence="2" type="ORF">HMPREF0645_1666</name>
</gene>
<dbReference type="AlphaFoldDB" id="D1PXI1"/>
<dbReference type="RefSeq" id="WP_007173769.1">
    <property type="nucleotide sequence ID" value="NZ_GG704781.1"/>
</dbReference>
<dbReference type="HOGENOM" id="CLU_157943_0_0_10"/>
<keyword evidence="1" id="KW-0472">Membrane</keyword>
<sequence length="138" mass="15834">MKQLNKLQSLLFIIGGILMVVGAGCFALIWQQSIACWVFLAGALLFTTMQILQSYEGRDITIRRLKRIQGLADILFLLAGMLMADKVYGFFRPLFSNMVDYTNYLFNKWVVVLLIAAILEVYTVHRLDHELSKKNIKE</sequence>